<dbReference type="Pfam" id="PF04082">
    <property type="entry name" value="Fungal_trans"/>
    <property type="match status" value="1"/>
</dbReference>
<evidence type="ECO:0000256" key="5">
    <source>
        <dbReference type="SAM" id="MobiDB-lite"/>
    </source>
</evidence>
<organism evidence="7 8">
    <name type="scientific">Rickenella mellea</name>
    <dbReference type="NCBI Taxonomy" id="50990"/>
    <lineage>
        <taxon>Eukaryota</taxon>
        <taxon>Fungi</taxon>
        <taxon>Dikarya</taxon>
        <taxon>Basidiomycota</taxon>
        <taxon>Agaricomycotina</taxon>
        <taxon>Agaricomycetes</taxon>
        <taxon>Hymenochaetales</taxon>
        <taxon>Rickenellaceae</taxon>
        <taxon>Rickenella</taxon>
    </lineage>
</organism>
<sequence length="875" mass="96420">MPVDVSGKEKRTSRRAGYSVELKQIDQELKRNRGEIACVECNRLKVKCDKRPFQIPCSSCVRRGFSHLCPNSSLSDAKDMSPLTDTEALKLKLLEINERNRQLEDALRVATADSPTRHPLLRAELSTKRGFADDNDTKPVVKQESDLTDDFGTLTIDDDGTSRFLGRTGGGESLMMSGLLVERDALSHVMLGGSRASNGLGPYLSSGDIRQAEERMPTYERATTLCETYLQQASWFFRVVRRQQLMDELLIPIYKRMESNPSHSNNFDDDVLYRHCLALLLSIFAMGALQDLTLPPHNDEAHAYYLTSRSLIDVESAADSPSLTIVQALCTMCSYYTQSGRIHSMDRPLAMLGYVAILAAAIGLHRDPARWKLDDKAVQRRREVFWQLFMVMNWQGLKSGRPLVFTLPFIDTELPDDFEQTLASDGSALMGGWRWMYTFTKEILYEINIMSNRVGSVTYSDVIELDRKIREFEVPQHLQARPTESSWENDGPYAVMQRFLVVSGHHTTFIELHRNYFAKALLECPKDPLSSQYSSSFLSTYRASMAVIRNLREHYNVCPDFLVRVLVAWIHVFSALVVLGAVVIRGPTSSLAPAAMIELTLGVGLFEKAAAAGTPFAKRSLTVLIGIRERALATYTRHRNGQPIVDKSVTQGSTGTYWVSKMDLFCGPSSATSASGNQSGSVTYVSSPSPPSSDSSLASPPANSNSATDILVVTPGSKSPEDAFQTHELKHSEQLTTSSHTVEKSNSLSQIPDYVSEQDLAAFLVAVSQSYSAAAPFPSTPAGLMSIPPPLSETSLRPQVPQGRSNAFGSTGAAGGAYDVELASTMAFDMDAFGTMDAFGMSSMDVAMDESWSTFLQDSGFMLNTADPFSPPSFA</sequence>
<dbReference type="GO" id="GO:0006351">
    <property type="term" value="P:DNA-templated transcription"/>
    <property type="evidence" value="ECO:0007669"/>
    <property type="project" value="InterPro"/>
</dbReference>
<dbReference type="PANTHER" id="PTHR31001">
    <property type="entry name" value="UNCHARACTERIZED TRANSCRIPTIONAL REGULATORY PROTEIN"/>
    <property type="match status" value="1"/>
</dbReference>
<feature type="compositionally biased region" description="Polar residues" evidence="5">
    <location>
        <begin position="670"/>
        <end position="685"/>
    </location>
</feature>
<evidence type="ECO:0000259" key="6">
    <source>
        <dbReference type="PROSITE" id="PS50048"/>
    </source>
</evidence>
<dbReference type="Proteomes" id="UP000294933">
    <property type="component" value="Unassembled WGS sequence"/>
</dbReference>
<dbReference type="STRING" id="50990.A0A4Y7PSY6"/>
<dbReference type="GO" id="GO:0008270">
    <property type="term" value="F:zinc ion binding"/>
    <property type="evidence" value="ECO:0007669"/>
    <property type="project" value="InterPro"/>
</dbReference>
<dbReference type="InterPro" id="IPR050613">
    <property type="entry name" value="Sec_Metabolite_Reg"/>
</dbReference>
<feature type="coiled-coil region" evidence="4">
    <location>
        <begin position="86"/>
        <end position="113"/>
    </location>
</feature>
<dbReference type="CDD" id="cd00067">
    <property type="entry name" value="GAL4"/>
    <property type="match status" value="1"/>
</dbReference>
<dbReference type="AlphaFoldDB" id="A0A4Y7PSY6"/>
<evidence type="ECO:0000256" key="1">
    <source>
        <dbReference type="ARBA" id="ARBA00004123"/>
    </source>
</evidence>
<accession>A0A4Y7PSY6</accession>
<keyword evidence="8" id="KW-1185">Reference proteome</keyword>
<reference evidence="7 8" key="1">
    <citation type="submission" date="2018-06" db="EMBL/GenBank/DDBJ databases">
        <title>A transcriptomic atlas of mushroom development highlights an independent origin of complex multicellularity.</title>
        <authorList>
            <consortium name="DOE Joint Genome Institute"/>
            <person name="Krizsan K."/>
            <person name="Almasi E."/>
            <person name="Merenyi Z."/>
            <person name="Sahu N."/>
            <person name="Viragh M."/>
            <person name="Koszo T."/>
            <person name="Mondo S."/>
            <person name="Kiss B."/>
            <person name="Balint B."/>
            <person name="Kues U."/>
            <person name="Barry K."/>
            <person name="Hegedus J.C."/>
            <person name="Henrissat B."/>
            <person name="Johnson J."/>
            <person name="Lipzen A."/>
            <person name="Ohm R."/>
            <person name="Nagy I."/>
            <person name="Pangilinan J."/>
            <person name="Yan J."/>
            <person name="Xiong Y."/>
            <person name="Grigoriev I.V."/>
            <person name="Hibbett D.S."/>
            <person name="Nagy L.G."/>
        </authorList>
    </citation>
    <scope>NUCLEOTIDE SEQUENCE [LARGE SCALE GENOMIC DNA]</scope>
    <source>
        <strain evidence="7 8">SZMC22713</strain>
    </source>
</reference>
<dbReference type="Gene3D" id="4.10.240.10">
    <property type="entry name" value="Zn(2)-C6 fungal-type DNA-binding domain"/>
    <property type="match status" value="1"/>
</dbReference>
<dbReference type="VEuPathDB" id="FungiDB:BD410DRAFT_793469"/>
<name>A0A4Y7PSY6_9AGAM</name>
<evidence type="ECO:0000256" key="3">
    <source>
        <dbReference type="ARBA" id="ARBA00023242"/>
    </source>
</evidence>
<dbReference type="EMBL" id="ML170211">
    <property type="protein sequence ID" value="TDL18166.1"/>
    <property type="molecule type" value="Genomic_DNA"/>
</dbReference>
<keyword evidence="3" id="KW-0539">Nucleus</keyword>
<dbReference type="Pfam" id="PF00172">
    <property type="entry name" value="Zn_clus"/>
    <property type="match status" value="1"/>
</dbReference>
<gene>
    <name evidence="7" type="ORF">BD410DRAFT_793469</name>
</gene>
<dbReference type="SUPFAM" id="SSF57701">
    <property type="entry name" value="Zn2/Cys6 DNA-binding domain"/>
    <property type="match status" value="1"/>
</dbReference>
<evidence type="ECO:0000256" key="2">
    <source>
        <dbReference type="ARBA" id="ARBA00022723"/>
    </source>
</evidence>
<keyword evidence="4" id="KW-0175">Coiled coil</keyword>
<dbReference type="PANTHER" id="PTHR31001:SF56">
    <property type="entry name" value="ZN(2)-C6 FUNGAL-TYPE DOMAIN-CONTAINING PROTEIN"/>
    <property type="match status" value="1"/>
</dbReference>
<feature type="region of interest" description="Disordered" evidence="5">
    <location>
        <begin position="670"/>
        <end position="722"/>
    </location>
</feature>
<dbReference type="PROSITE" id="PS50048">
    <property type="entry name" value="ZN2_CY6_FUNGAL_2"/>
    <property type="match status" value="1"/>
</dbReference>
<proteinExistence type="predicted"/>
<dbReference type="SMART" id="SM00066">
    <property type="entry name" value="GAL4"/>
    <property type="match status" value="1"/>
</dbReference>
<dbReference type="InterPro" id="IPR007219">
    <property type="entry name" value="XnlR_reg_dom"/>
</dbReference>
<keyword evidence="2" id="KW-0479">Metal-binding</keyword>
<protein>
    <recommendedName>
        <fullName evidence="6">Zn(2)-C6 fungal-type domain-containing protein</fullName>
    </recommendedName>
</protein>
<feature type="domain" description="Zn(2)-C6 fungal-type" evidence="6">
    <location>
        <begin position="37"/>
        <end position="69"/>
    </location>
</feature>
<dbReference type="GO" id="GO:0003677">
    <property type="term" value="F:DNA binding"/>
    <property type="evidence" value="ECO:0007669"/>
    <property type="project" value="InterPro"/>
</dbReference>
<evidence type="ECO:0000256" key="4">
    <source>
        <dbReference type="SAM" id="Coils"/>
    </source>
</evidence>
<dbReference type="CDD" id="cd12148">
    <property type="entry name" value="fungal_TF_MHR"/>
    <property type="match status" value="1"/>
</dbReference>
<feature type="compositionally biased region" description="Low complexity" evidence="5">
    <location>
        <begin position="692"/>
        <end position="707"/>
    </location>
</feature>
<dbReference type="InterPro" id="IPR001138">
    <property type="entry name" value="Zn2Cys6_DnaBD"/>
</dbReference>
<dbReference type="GO" id="GO:0000981">
    <property type="term" value="F:DNA-binding transcription factor activity, RNA polymerase II-specific"/>
    <property type="evidence" value="ECO:0007669"/>
    <property type="project" value="InterPro"/>
</dbReference>
<dbReference type="OrthoDB" id="3347155at2759"/>
<dbReference type="InterPro" id="IPR036864">
    <property type="entry name" value="Zn2-C6_fun-type_DNA-bd_sf"/>
</dbReference>
<comment type="subcellular location">
    <subcellularLocation>
        <location evidence="1">Nucleus</location>
    </subcellularLocation>
</comment>
<dbReference type="GO" id="GO:0005634">
    <property type="term" value="C:nucleus"/>
    <property type="evidence" value="ECO:0007669"/>
    <property type="project" value="UniProtKB-SubCell"/>
</dbReference>
<evidence type="ECO:0000313" key="7">
    <source>
        <dbReference type="EMBL" id="TDL18166.1"/>
    </source>
</evidence>
<evidence type="ECO:0000313" key="8">
    <source>
        <dbReference type="Proteomes" id="UP000294933"/>
    </source>
</evidence>